<protein>
    <submittedName>
        <fullName evidence="1">Uncharacterized protein</fullName>
    </submittedName>
</protein>
<dbReference type="Proteomes" id="UP000008207">
    <property type="component" value="Plasmid pMNOD04"/>
</dbReference>
<proteinExistence type="predicted"/>
<reference evidence="2" key="1">
    <citation type="submission" date="2009-01" db="EMBL/GenBank/DDBJ databases">
        <title>Complete sequence of plasmid 4 of Methylobacterium nodulans ORS 2060.</title>
        <authorList>
            <consortium name="US DOE Joint Genome Institute"/>
            <person name="Lucas S."/>
            <person name="Copeland A."/>
            <person name="Lapidus A."/>
            <person name="Glavina del Rio T."/>
            <person name="Dalin E."/>
            <person name="Tice H."/>
            <person name="Bruce D."/>
            <person name="Goodwin L."/>
            <person name="Pitluck S."/>
            <person name="Sims D."/>
            <person name="Brettin T."/>
            <person name="Detter J.C."/>
            <person name="Han C."/>
            <person name="Larimer F."/>
            <person name="Land M."/>
            <person name="Hauser L."/>
            <person name="Kyrpides N."/>
            <person name="Ivanova N."/>
            <person name="Marx C.J."/>
            <person name="Richardson P."/>
        </authorList>
    </citation>
    <scope>NUCLEOTIDE SEQUENCE [LARGE SCALE GENOMIC DNA]</scope>
    <source>
        <strain evidence="2">LMG 21967 / CNCM I-2342 / ORS 2060</strain>
        <plasmid evidence="2">Plasmid pMNOD04</plasmid>
    </source>
</reference>
<gene>
    <name evidence="1" type="ordered locus">Mnod_7725</name>
</gene>
<keyword evidence="1" id="KW-0614">Plasmid</keyword>
<organism evidence="1 2">
    <name type="scientific">Methylobacterium nodulans (strain LMG 21967 / CNCM I-2342 / ORS 2060)</name>
    <dbReference type="NCBI Taxonomy" id="460265"/>
    <lineage>
        <taxon>Bacteria</taxon>
        <taxon>Pseudomonadati</taxon>
        <taxon>Pseudomonadota</taxon>
        <taxon>Alphaproteobacteria</taxon>
        <taxon>Hyphomicrobiales</taxon>
        <taxon>Methylobacteriaceae</taxon>
        <taxon>Methylobacterium</taxon>
    </lineage>
</organism>
<evidence type="ECO:0000313" key="2">
    <source>
        <dbReference type="Proteomes" id="UP000008207"/>
    </source>
</evidence>
<dbReference type="AlphaFoldDB" id="B8IY28"/>
<name>B8IY28_METNO</name>
<accession>B8IY28</accession>
<geneLocation type="plasmid" evidence="1 2">
    <name>pMNOD04</name>
</geneLocation>
<dbReference type="EMBL" id="CP001353">
    <property type="protein sequence ID" value="ACL63318.1"/>
    <property type="molecule type" value="Genomic_DNA"/>
</dbReference>
<keyword evidence="2" id="KW-1185">Reference proteome</keyword>
<evidence type="ECO:0000313" key="1">
    <source>
        <dbReference type="EMBL" id="ACL63318.1"/>
    </source>
</evidence>
<sequence length="156" mass="17188">MKDHLGQIIGQDCSEARGLPSGCLVRHLHLDSSDVVDIVRKIRMPGPGRSTYGVVDCSVHFYFETENDAFLFEMGLDKTSCRSHLIVDPCDGRTAIPFPGHPYVLTVDYSSAVDVRAERASHAGVPHEVSTLVRFSDAAVSEAFTRERLQWEAAQG</sequence>
<dbReference type="HOGENOM" id="CLU_1684543_0_0_5"/>
<dbReference type="KEGG" id="mno:Mnod_7725"/>